<dbReference type="InterPro" id="IPR013407">
    <property type="entry name" value="CRISPR-assoc_prot_Cmr2"/>
</dbReference>
<dbReference type="NCBIfam" id="TIGR02577">
    <property type="entry name" value="cas_TM1794_Cmr2"/>
    <property type="match status" value="1"/>
</dbReference>
<dbReference type="Proteomes" id="UP000830835">
    <property type="component" value="Unassembled WGS sequence"/>
</dbReference>
<gene>
    <name evidence="4" type="primary">cas10</name>
    <name evidence="4" type="ORF">JX360_05745</name>
</gene>
<feature type="domain" description="Cas10/Cmr2 second palm" evidence="3">
    <location>
        <begin position="399"/>
        <end position="575"/>
    </location>
</feature>
<name>A0ABT0C9L1_THEVL</name>
<dbReference type="InterPro" id="IPR054767">
    <property type="entry name" value="Cas10-Cmr2_palm2"/>
</dbReference>
<dbReference type="InterPro" id="IPR043128">
    <property type="entry name" value="Rev_trsase/Diguanyl_cyclase"/>
</dbReference>
<reference evidence="4" key="1">
    <citation type="submission" date="2021-02" db="EMBL/GenBank/DDBJ databases">
        <title>The CRISPR/cas machinery reduction and long-range gene transfer in the hot spring cyanobacterium Synechococcus.</title>
        <authorList>
            <person name="Dvorak P."/>
            <person name="Jahodarova E."/>
            <person name="Hasler P."/>
            <person name="Poulickova A."/>
        </authorList>
    </citation>
    <scope>NUCLEOTIDE SEQUENCE</scope>
    <source>
        <strain evidence="4">Rupite</strain>
    </source>
</reference>
<accession>A0ABT0C9L1</accession>
<dbReference type="EMBL" id="JAFIRA010000010">
    <property type="protein sequence ID" value="MCJ2542412.1"/>
    <property type="molecule type" value="Genomic_DNA"/>
</dbReference>
<evidence type="ECO:0000256" key="2">
    <source>
        <dbReference type="ARBA" id="ARBA00023118"/>
    </source>
</evidence>
<proteinExistence type="predicted"/>
<keyword evidence="1" id="KW-0547">Nucleotide-binding</keyword>
<sequence length="750" mass="84103">MLTALRSGDQSGIPPESAALVQQIQQLQQNPSKFPETPAELQALYPEVWQQTTRIGLVYGGATKIKGYVFESAKLPEIRGASALLDRINLIDLPAFFGDPEDTYAGWADLDETSRSALKRFVKDPEPKHGIHAWLEQHYPGLASALIPELIIYSTGGNILAFCPAAWVNDLADAIERRYTQETLTANACAVGSTFRLLELRYGLLRDPIEETPWLDWLTRNNSNPLVQAYYGKNASQKEFESRKNFNELVGHLAAQFNHRRNGNPDPNRPSRAHPAFFETHPYIRRDSTDRRSAIAKAELPGEPWLSEATARKALVGRQAKRMETGKQGWFRKFPEWDPGFVESWVSRFARFLDSSEGRFYQDLYYKIHEEKAHPHDTIGEAQSLREIANASSGCQGFVAYIYADGNNMGGYIQKQIKTPEAYQRFSQDVSEATEKAVYHALAQHLQAHQIHSLQQDSETGKERNGRWIHPFEILTVGGDDVFVIVPAHKALDIATTFCEQFEQILLSKSKDYAAQSPGTIKQRYQPYGSDSQSAKLCQLSSSAGVLIASEDTPIYYAQKLTDQLCKSAKTYSKKLKPAHSDSSVATLDFLTLKSVTMIASSIKEFRQQALEISKGNHTLQLYAAPYTVQEVHGLLKTVQALKVSGFPRSQLYQMRSFLEKGKRTATLNYLYFRTRLGSKGKPLVEAFEQTWCKAKTNDGYLPPWMHLGSEGSSSVYETIWQDLVDLYGFVQVEGADQKVGALAAVEGEA</sequence>
<comment type="caution">
    <text evidence="4">The sequence shown here is derived from an EMBL/GenBank/DDBJ whole genome shotgun (WGS) entry which is preliminary data.</text>
</comment>
<evidence type="ECO:0000259" key="3">
    <source>
        <dbReference type="Pfam" id="PF22335"/>
    </source>
</evidence>
<keyword evidence="5" id="KW-1185">Reference proteome</keyword>
<keyword evidence="2" id="KW-0051">Antiviral defense</keyword>
<evidence type="ECO:0000313" key="5">
    <source>
        <dbReference type="Proteomes" id="UP000830835"/>
    </source>
</evidence>
<evidence type="ECO:0000256" key="1">
    <source>
        <dbReference type="ARBA" id="ARBA00022741"/>
    </source>
</evidence>
<dbReference type="Pfam" id="PF22335">
    <property type="entry name" value="Cas10-Cmr2_palm2"/>
    <property type="match status" value="1"/>
</dbReference>
<organism evidence="4 5">
    <name type="scientific">Thermostichus vulcanus str. 'Rupite'</name>
    <dbReference type="NCBI Taxonomy" id="2813851"/>
    <lineage>
        <taxon>Bacteria</taxon>
        <taxon>Bacillati</taxon>
        <taxon>Cyanobacteriota</taxon>
        <taxon>Cyanophyceae</taxon>
        <taxon>Thermostichales</taxon>
        <taxon>Thermostichaceae</taxon>
        <taxon>Thermostichus</taxon>
    </lineage>
</organism>
<protein>
    <submittedName>
        <fullName evidence="4">Type III-B CRISPR-associated protein Cas10/Cmr2</fullName>
    </submittedName>
</protein>
<dbReference type="Gene3D" id="3.30.70.270">
    <property type="match status" value="1"/>
</dbReference>
<evidence type="ECO:0000313" key="4">
    <source>
        <dbReference type="EMBL" id="MCJ2542412.1"/>
    </source>
</evidence>